<name>A0A9D9HP48_9SPIR</name>
<feature type="transmembrane region" description="Helical" evidence="2">
    <location>
        <begin position="123"/>
        <end position="149"/>
    </location>
</feature>
<evidence type="ECO:0000313" key="3">
    <source>
        <dbReference type="EMBL" id="MBO8457328.1"/>
    </source>
</evidence>
<dbReference type="PANTHER" id="PTHR36111:SF2">
    <property type="entry name" value="INNER MEMBRANE PROTEIN"/>
    <property type="match status" value="1"/>
</dbReference>
<protein>
    <submittedName>
        <fullName evidence="3">DUF554 domain-containing protein</fullName>
    </submittedName>
</protein>
<feature type="transmembrane region" description="Helical" evidence="2">
    <location>
        <begin position="28"/>
        <end position="46"/>
    </location>
</feature>
<dbReference type="Proteomes" id="UP000823638">
    <property type="component" value="Unassembled WGS sequence"/>
</dbReference>
<accession>A0A9D9HP48</accession>
<comment type="caution">
    <text evidence="3">The sequence shown here is derived from an EMBL/GenBank/DDBJ whole genome shotgun (WGS) entry which is preliminary data.</text>
</comment>
<dbReference type="PANTHER" id="PTHR36111">
    <property type="entry name" value="INNER MEMBRANE PROTEIN-RELATED"/>
    <property type="match status" value="1"/>
</dbReference>
<reference evidence="3" key="1">
    <citation type="submission" date="2020-10" db="EMBL/GenBank/DDBJ databases">
        <authorList>
            <person name="Gilroy R."/>
        </authorList>
    </citation>
    <scope>NUCLEOTIDE SEQUENCE</scope>
    <source>
        <strain evidence="3">10532</strain>
    </source>
</reference>
<evidence type="ECO:0000313" key="4">
    <source>
        <dbReference type="Proteomes" id="UP000823638"/>
    </source>
</evidence>
<keyword evidence="2" id="KW-0472">Membrane</keyword>
<feature type="region of interest" description="Disordered" evidence="1">
    <location>
        <begin position="90"/>
        <end position="111"/>
    </location>
</feature>
<sequence>MIAVFVNCAAVFAGSVLGLVFSRFISEKITGIIKNGAGTVVLVLGISMSLNPVNIVFLALAVIAGGLVGSLIDIEGNILKFGEWAGSRFEKKSPETNSGQTDGNSSGTPESGVMVKAEKGKNFGLAFLNASVLFCVGAMAIVGSVDAGIKGDYTVIYTKSVLDFFMAIVFASIFGGGTLLSVFSILIYQGILTLVASLISPFVTEEIINALSATGGVLLVMIGLGLLSLKDLKTANFLPSLVFIVIFIIAKSYISPFFPV</sequence>
<dbReference type="Pfam" id="PF04474">
    <property type="entry name" value="DUF554"/>
    <property type="match status" value="1"/>
</dbReference>
<dbReference type="InterPro" id="IPR007563">
    <property type="entry name" value="DUF554"/>
</dbReference>
<feature type="transmembrane region" description="Helical" evidence="2">
    <location>
        <begin position="53"/>
        <end position="72"/>
    </location>
</feature>
<reference evidence="3" key="2">
    <citation type="journal article" date="2021" name="PeerJ">
        <title>Extensive microbial diversity within the chicken gut microbiome revealed by metagenomics and culture.</title>
        <authorList>
            <person name="Gilroy R."/>
            <person name="Ravi A."/>
            <person name="Getino M."/>
            <person name="Pursley I."/>
            <person name="Horton D.L."/>
            <person name="Alikhan N.F."/>
            <person name="Baker D."/>
            <person name="Gharbi K."/>
            <person name="Hall N."/>
            <person name="Watson M."/>
            <person name="Adriaenssens E.M."/>
            <person name="Foster-Nyarko E."/>
            <person name="Jarju S."/>
            <person name="Secka A."/>
            <person name="Antonio M."/>
            <person name="Oren A."/>
            <person name="Chaudhuri R.R."/>
            <person name="La Ragione R."/>
            <person name="Hildebrand F."/>
            <person name="Pallen M.J."/>
        </authorList>
    </citation>
    <scope>NUCLEOTIDE SEQUENCE</scope>
    <source>
        <strain evidence="3">10532</strain>
    </source>
</reference>
<dbReference type="EMBL" id="JADIMM010000053">
    <property type="protein sequence ID" value="MBO8457328.1"/>
    <property type="molecule type" value="Genomic_DNA"/>
</dbReference>
<feature type="transmembrane region" description="Helical" evidence="2">
    <location>
        <begin position="236"/>
        <end position="254"/>
    </location>
</feature>
<proteinExistence type="predicted"/>
<feature type="transmembrane region" description="Helical" evidence="2">
    <location>
        <begin position="207"/>
        <end position="229"/>
    </location>
</feature>
<feature type="compositionally biased region" description="Polar residues" evidence="1">
    <location>
        <begin position="95"/>
        <end position="109"/>
    </location>
</feature>
<organism evidence="3 4">
    <name type="scientific">Candidatus Gallitreponema excrementavium</name>
    <dbReference type="NCBI Taxonomy" id="2840840"/>
    <lineage>
        <taxon>Bacteria</taxon>
        <taxon>Pseudomonadati</taxon>
        <taxon>Spirochaetota</taxon>
        <taxon>Spirochaetia</taxon>
        <taxon>Spirochaetales</taxon>
        <taxon>Candidatus Gallitreponema</taxon>
    </lineage>
</organism>
<keyword evidence="2" id="KW-1133">Transmembrane helix</keyword>
<keyword evidence="2" id="KW-0812">Transmembrane</keyword>
<evidence type="ECO:0000256" key="2">
    <source>
        <dbReference type="SAM" id="Phobius"/>
    </source>
</evidence>
<gene>
    <name evidence="3" type="ORF">IAA81_03765</name>
</gene>
<dbReference type="AlphaFoldDB" id="A0A9D9HP48"/>
<feature type="transmembrane region" description="Helical" evidence="2">
    <location>
        <begin position="161"/>
        <end position="187"/>
    </location>
</feature>
<evidence type="ECO:0000256" key="1">
    <source>
        <dbReference type="SAM" id="MobiDB-lite"/>
    </source>
</evidence>